<dbReference type="HOGENOM" id="CLU_089257_0_0_11"/>
<name>D6ZA17_SEGRD</name>
<dbReference type="STRING" id="640132.Srot_2237"/>
<feature type="region of interest" description="Disordered" evidence="1">
    <location>
        <begin position="1"/>
        <end position="23"/>
    </location>
</feature>
<dbReference type="EMBL" id="CP001958">
    <property type="protein sequence ID" value="ADG98687.1"/>
    <property type="molecule type" value="Genomic_DNA"/>
</dbReference>
<dbReference type="Proteomes" id="UP000002247">
    <property type="component" value="Chromosome"/>
</dbReference>
<keyword evidence="2" id="KW-0472">Membrane</keyword>
<protein>
    <submittedName>
        <fullName evidence="3">Integral membrane protein</fullName>
    </submittedName>
</protein>
<sequence length="247" mass="26493">MPKPPASTSKEAKAAAKAARKAQSKERRQQLWQAFNVQRREDRWLLPLMIGAVVLGVALGVGVGLLTGGVWYFTPLGALAGVVGAFAVFSRRIQSTAYANAEGKTGAASWVLEQLRGAWRVTPGVAANGQFDVVHRVIGKPGVILVGEGAPTRAQGLLSQEKRKIAKLVGDTPIYEIVVGNGEGCVALAKLQRHIMRLPNNIDTKRMDALEAKFAALGSRPTPLPKGPLPPGAKMRNLQRATRRVRN</sequence>
<keyword evidence="2" id="KW-0812">Transmembrane</keyword>
<dbReference type="InterPro" id="IPR025445">
    <property type="entry name" value="DUF4191"/>
</dbReference>
<dbReference type="RefSeq" id="WP_013139137.1">
    <property type="nucleotide sequence ID" value="NC_014168.1"/>
</dbReference>
<evidence type="ECO:0000313" key="4">
    <source>
        <dbReference type="Proteomes" id="UP000002247"/>
    </source>
</evidence>
<dbReference type="KEGG" id="srt:Srot_2237"/>
<evidence type="ECO:0000313" key="3">
    <source>
        <dbReference type="EMBL" id="ADG98687.1"/>
    </source>
</evidence>
<organism evidence="3 4">
    <name type="scientific">Segniliparus rotundus (strain ATCC BAA-972 / CDC 1076 / CIP 108378 / DSM 44985 / JCM 13578)</name>
    <dbReference type="NCBI Taxonomy" id="640132"/>
    <lineage>
        <taxon>Bacteria</taxon>
        <taxon>Bacillati</taxon>
        <taxon>Actinomycetota</taxon>
        <taxon>Actinomycetes</taxon>
        <taxon>Mycobacteriales</taxon>
        <taxon>Segniliparaceae</taxon>
        <taxon>Segniliparus</taxon>
    </lineage>
</organism>
<evidence type="ECO:0000256" key="2">
    <source>
        <dbReference type="SAM" id="Phobius"/>
    </source>
</evidence>
<reference evidence="3 4" key="1">
    <citation type="journal article" date="2010" name="Stand. Genomic Sci.">
        <title>Complete genome sequence of Segniliparus rotundus type strain (CDC 1076).</title>
        <authorList>
            <person name="Sikorski J."/>
            <person name="Lapidus A."/>
            <person name="Copeland A."/>
            <person name="Misra M."/>
            <person name="Glavina Del Rio T."/>
            <person name="Nolan M."/>
            <person name="Lucas S."/>
            <person name="Chen F."/>
            <person name="Tice H."/>
            <person name="Cheng J.F."/>
            <person name="Jando M."/>
            <person name="Schneider S."/>
            <person name="Bruce D."/>
            <person name="Goodwin L."/>
            <person name="Pitluck S."/>
            <person name="Liolios K."/>
            <person name="Mikhailova N."/>
            <person name="Pati A."/>
            <person name="Ivanova N."/>
            <person name="Mavromatis K."/>
            <person name="Chen A."/>
            <person name="Palaniappan K."/>
            <person name="Chertkov O."/>
            <person name="Land M."/>
            <person name="Hauser L."/>
            <person name="Chang Y.J."/>
            <person name="Jeffries C.D."/>
            <person name="Brettin T."/>
            <person name="Detter J.C."/>
            <person name="Han C."/>
            <person name="Rohde M."/>
            <person name="Goker M."/>
            <person name="Bristow J."/>
            <person name="Eisen J.A."/>
            <person name="Markowitz V."/>
            <person name="Hugenholtz P."/>
            <person name="Kyrpides N.C."/>
            <person name="Klenk H.P."/>
        </authorList>
    </citation>
    <scope>NUCLEOTIDE SEQUENCE [LARGE SCALE GENOMIC DNA]</scope>
    <source>
        <strain evidence="4">ATCC BAA-972 / CDC 1076 / CIP 108378 / DSM 44985 / JCM 13578</strain>
    </source>
</reference>
<keyword evidence="2" id="KW-1133">Transmembrane helix</keyword>
<feature type="transmembrane region" description="Helical" evidence="2">
    <location>
        <begin position="44"/>
        <end position="64"/>
    </location>
</feature>
<feature type="region of interest" description="Disordered" evidence="1">
    <location>
        <begin position="219"/>
        <end position="247"/>
    </location>
</feature>
<dbReference type="Pfam" id="PF13829">
    <property type="entry name" value="DUF4191"/>
    <property type="match status" value="1"/>
</dbReference>
<gene>
    <name evidence="3" type="ordered locus">Srot_2237</name>
</gene>
<keyword evidence="4" id="KW-1185">Reference proteome</keyword>
<feature type="transmembrane region" description="Helical" evidence="2">
    <location>
        <begin position="70"/>
        <end position="89"/>
    </location>
</feature>
<feature type="compositionally biased region" description="Pro residues" evidence="1">
    <location>
        <begin position="222"/>
        <end position="231"/>
    </location>
</feature>
<proteinExistence type="predicted"/>
<accession>D6ZA17</accession>
<dbReference type="AlphaFoldDB" id="D6ZA17"/>
<dbReference type="OrthoDB" id="8479889at2"/>
<dbReference type="eggNOG" id="ENOG502ZA9M">
    <property type="taxonomic scope" value="Bacteria"/>
</dbReference>
<evidence type="ECO:0000256" key="1">
    <source>
        <dbReference type="SAM" id="MobiDB-lite"/>
    </source>
</evidence>